<organism evidence="2 3">
    <name type="scientific">Chelatococcus asaccharovorans</name>
    <dbReference type="NCBI Taxonomy" id="28210"/>
    <lineage>
        <taxon>Bacteria</taxon>
        <taxon>Pseudomonadati</taxon>
        <taxon>Pseudomonadota</taxon>
        <taxon>Alphaproteobacteria</taxon>
        <taxon>Hyphomicrobiales</taxon>
        <taxon>Chelatococcaceae</taxon>
        <taxon>Chelatococcus</taxon>
    </lineage>
</organism>
<protein>
    <submittedName>
        <fullName evidence="2">NIPSNAP protein</fullName>
    </submittedName>
</protein>
<sequence>MIYELRQYECLPGKLAGVVERFQRDVVPLWQEMEIHCLGFWTTMVEPSDEMLHYILVWQSLADRDAKWQTFAQDPRWLAAKAHTEQAGPLVARISSTLMRPASGMAIAEPAGWVSYAPPANR</sequence>
<feature type="domain" description="NIPSNAP" evidence="1">
    <location>
        <begin position="3"/>
        <end position="103"/>
    </location>
</feature>
<dbReference type="Pfam" id="PF07978">
    <property type="entry name" value="NIPSNAP"/>
    <property type="match status" value="1"/>
</dbReference>
<name>A0A2V3TVI7_9HYPH</name>
<dbReference type="Proteomes" id="UP000248021">
    <property type="component" value="Unassembled WGS sequence"/>
</dbReference>
<keyword evidence="3" id="KW-1185">Reference proteome</keyword>
<evidence type="ECO:0000313" key="2">
    <source>
        <dbReference type="EMBL" id="PXW53539.1"/>
    </source>
</evidence>
<proteinExistence type="predicted"/>
<accession>A0A2V3TVI7</accession>
<dbReference type="InterPro" id="IPR011008">
    <property type="entry name" value="Dimeric_a/b-barrel"/>
</dbReference>
<dbReference type="RefSeq" id="WP_170147454.1">
    <property type="nucleotide sequence ID" value="NZ_CAKNFM010000006.1"/>
</dbReference>
<dbReference type="InterPro" id="IPR012577">
    <property type="entry name" value="NIPSNAP"/>
</dbReference>
<evidence type="ECO:0000259" key="1">
    <source>
        <dbReference type="Pfam" id="PF07978"/>
    </source>
</evidence>
<reference evidence="2 3" key="1">
    <citation type="submission" date="2018-05" db="EMBL/GenBank/DDBJ databases">
        <title>Genomic Encyclopedia of Type Strains, Phase IV (KMG-IV): sequencing the most valuable type-strain genomes for metagenomic binning, comparative biology and taxonomic classification.</title>
        <authorList>
            <person name="Goeker M."/>
        </authorList>
    </citation>
    <scope>NUCLEOTIDE SEQUENCE [LARGE SCALE GENOMIC DNA]</scope>
    <source>
        <strain evidence="2 3">DSM 6462</strain>
    </source>
</reference>
<evidence type="ECO:0000313" key="3">
    <source>
        <dbReference type="Proteomes" id="UP000248021"/>
    </source>
</evidence>
<gene>
    <name evidence="2" type="ORF">C7450_11327</name>
</gene>
<dbReference type="EMBL" id="QJJK01000013">
    <property type="protein sequence ID" value="PXW53539.1"/>
    <property type="molecule type" value="Genomic_DNA"/>
</dbReference>
<dbReference type="Gene3D" id="3.30.70.100">
    <property type="match status" value="1"/>
</dbReference>
<dbReference type="SUPFAM" id="SSF54909">
    <property type="entry name" value="Dimeric alpha+beta barrel"/>
    <property type="match status" value="1"/>
</dbReference>
<dbReference type="AlphaFoldDB" id="A0A2V3TVI7"/>
<comment type="caution">
    <text evidence="2">The sequence shown here is derived from an EMBL/GenBank/DDBJ whole genome shotgun (WGS) entry which is preliminary data.</text>
</comment>